<dbReference type="EMBL" id="KZ345333">
    <property type="protein sequence ID" value="PIO74100.1"/>
    <property type="molecule type" value="Genomic_DNA"/>
</dbReference>
<reference evidence="1 2" key="1">
    <citation type="submission" date="2015-09" db="EMBL/GenBank/DDBJ databases">
        <title>Draft genome of the parasitic nematode Teladorsagia circumcincta isolate WARC Sus (inbred).</title>
        <authorList>
            <person name="Mitreva M."/>
        </authorList>
    </citation>
    <scope>NUCLEOTIDE SEQUENCE [LARGE SCALE GENOMIC DNA]</scope>
    <source>
        <strain evidence="1 2">S</strain>
    </source>
</reference>
<protein>
    <submittedName>
        <fullName evidence="1">Uncharacterized protein</fullName>
    </submittedName>
</protein>
<evidence type="ECO:0000313" key="2">
    <source>
        <dbReference type="Proteomes" id="UP000230423"/>
    </source>
</evidence>
<name>A0A2G9UX61_TELCI</name>
<dbReference type="AlphaFoldDB" id="A0A2G9UX61"/>
<gene>
    <name evidence="1" type="ORF">TELCIR_03901</name>
</gene>
<organism evidence="1 2">
    <name type="scientific">Teladorsagia circumcincta</name>
    <name type="common">Brown stomach worm</name>
    <name type="synonym">Ostertagia circumcincta</name>
    <dbReference type="NCBI Taxonomy" id="45464"/>
    <lineage>
        <taxon>Eukaryota</taxon>
        <taxon>Metazoa</taxon>
        <taxon>Ecdysozoa</taxon>
        <taxon>Nematoda</taxon>
        <taxon>Chromadorea</taxon>
        <taxon>Rhabditida</taxon>
        <taxon>Rhabditina</taxon>
        <taxon>Rhabditomorpha</taxon>
        <taxon>Strongyloidea</taxon>
        <taxon>Trichostrongylidae</taxon>
        <taxon>Teladorsagia</taxon>
    </lineage>
</organism>
<accession>A0A2G9UX61</accession>
<dbReference type="Proteomes" id="UP000230423">
    <property type="component" value="Unassembled WGS sequence"/>
</dbReference>
<dbReference type="OrthoDB" id="10252328at2759"/>
<keyword evidence="2" id="KW-1185">Reference proteome</keyword>
<proteinExistence type="predicted"/>
<sequence>MWNDVKSVPLWTSAKSCQVGSETIHTLDVELAEDNFVTSVALLECSDGAQLYVGTSKGLLVVANALLLQPLSACRPYSGELTSICVVEGPRDDDGSFKIRGTLSTTSSESGLGWVRERVSETLERIRGSPAPLSGQGTAVVVTIGRAYRNLSSHEAQIENILKWASNDDGYIFDERQR</sequence>
<evidence type="ECO:0000313" key="1">
    <source>
        <dbReference type="EMBL" id="PIO74100.1"/>
    </source>
</evidence>